<gene>
    <name evidence="8" type="ORF">O3P69_011238</name>
</gene>
<feature type="domain" description="C2H2-type" evidence="7">
    <location>
        <begin position="136"/>
        <end position="163"/>
    </location>
</feature>
<evidence type="ECO:0000256" key="1">
    <source>
        <dbReference type="ARBA" id="ARBA00022723"/>
    </source>
</evidence>
<feature type="compositionally biased region" description="Polar residues" evidence="6">
    <location>
        <begin position="414"/>
        <end position="427"/>
    </location>
</feature>
<keyword evidence="2" id="KW-0677">Repeat</keyword>
<feature type="compositionally biased region" description="Acidic residues" evidence="6">
    <location>
        <begin position="432"/>
        <end position="446"/>
    </location>
</feature>
<dbReference type="PANTHER" id="PTHR24408">
    <property type="entry name" value="ZINC FINGER PROTEIN"/>
    <property type="match status" value="1"/>
</dbReference>
<dbReference type="PANTHER" id="PTHR24408:SF64">
    <property type="entry name" value="LINKING IMMUNITY AND METABOLISM-RELATED"/>
    <property type="match status" value="1"/>
</dbReference>
<accession>A0AAW0SU69</accession>
<feature type="region of interest" description="Disordered" evidence="6">
    <location>
        <begin position="56"/>
        <end position="99"/>
    </location>
</feature>
<dbReference type="GO" id="GO:0000981">
    <property type="term" value="F:DNA-binding transcription factor activity, RNA polymerase II-specific"/>
    <property type="evidence" value="ECO:0007669"/>
    <property type="project" value="TreeGrafter"/>
</dbReference>
<evidence type="ECO:0000256" key="5">
    <source>
        <dbReference type="PROSITE-ProRule" id="PRU00042"/>
    </source>
</evidence>
<dbReference type="GO" id="GO:0008270">
    <property type="term" value="F:zinc ion binding"/>
    <property type="evidence" value="ECO:0007669"/>
    <property type="project" value="UniProtKB-KW"/>
</dbReference>
<comment type="caution">
    <text evidence="8">The sequence shown here is derived from an EMBL/GenBank/DDBJ whole genome shotgun (WGS) entry which is preliminary data.</text>
</comment>
<reference evidence="8 9" key="1">
    <citation type="submission" date="2023-03" db="EMBL/GenBank/DDBJ databases">
        <title>High-quality genome of Scylla paramamosain provides insights in environmental adaptation.</title>
        <authorList>
            <person name="Zhang L."/>
        </authorList>
    </citation>
    <scope>NUCLEOTIDE SEQUENCE [LARGE SCALE GENOMIC DNA]</scope>
    <source>
        <strain evidence="8">LZ_2023a</strain>
        <tissue evidence="8">Muscle</tissue>
    </source>
</reference>
<feature type="domain" description="C2H2-type" evidence="7">
    <location>
        <begin position="20"/>
        <end position="47"/>
    </location>
</feature>
<dbReference type="SMART" id="SM00355">
    <property type="entry name" value="ZnF_C2H2"/>
    <property type="match status" value="6"/>
</dbReference>
<keyword evidence="3 5" id="KW-0863">Zinc-finger</keyword>
<name>A0AAW0SU69_SCYPA</name>
<evidence type="ECO:0000256" key="2">
    <source>
        <dbReference type="ARBA" id="ARBA00022737"/>
    </source>
</evidence>
<feature type="compositionally biased region" description="Low complexity" evidence="6">
    <location>
        <begin position="83"/>
        <end position="99"/>
    </location>
</feature>
<dbReference type="GO" id="GO:0043565">
    <property type="term" value="F:sequence-specific DNA binding"/>
    <property type="evidence" value="ECO:0007669"/>
    <property type="project" value="TreeGrafter"/>
</dbReference>
<keyword evidence="1" id="KW-0479">Metal-binding</keyword>
<feature type="compositionally biased region" description="Basic and acidic residues" evidence="6">
    <location>
        <begin position="454"/>
        <end position="465"/>
    </location>
</feature>
<dbReference type="EMBL" id="JARAKH010000045">
    <property type="protein sequence ID" value="KAK8378608.1"/>
    <property type="molecule type" value="Genomic_DNA"/>
</dbReference>
<proteinExistence type="predicted"/>
<evidence type="ECO:0000256" key="6">
    <source>
        <dbReference type="SAM" id="MobiDB-lite"/>
    </source>
</evidence>
<organism evidence="8 9">
    <name type="scientific">Scylla paramamosain</name>
    <name type="common">Mud crab</name>
    <dbReference type="NCBI Taxonomy" id="85552"/>
    <lineage>
        <taxon>Eukaryota</taxon>
        <taxon>Metazoa</taxon>
        <taxon>Ecdysozoa</taxon>
        <taxon>Arthropoda</taxon>
        <taxon>Crustacea</taxon>
        <taxon>Multicrustacea</taxon>
        <taxon>Malacostraca</taxon>
        <taxon>Eumalacostraca</taxon>
        <taxon>Eucarida</taxon>
        <taxon>Decapoda</taxon>
        <taxon>Pleocyemata</taxon>
        <taxon>Brachyura</taxon>
        <taxon>Eubrachyura</taxon>
        <taxon>Portunoidea</taxon>
        <taxon>Portunidae</taxon>
        <taxon>Portuninae</taxon>
        <taxon>Scylla</taxon>
    </lineage>
</organism>
<evidence type="ECO:0000313" key="8">
    <source>
        <dbReference type="EMBL" id="KAK8378608.1"/>
    </source>
</evidence>
<dbReference type="Gene3D" id="3.30.160.60">
    <property type="entry name" value="Classic Zinc Finger"/>
    <property type="match status" value="3"/>
</dbReference>
<evidence type="ECO:0000256" key="4">
    <source>
        <dbReference type="ARBA" id="ARBA00022833"/>
    </source>
</evidence>
<dbReference type="Proteomes" id="UP001487740">
    <property type="component" value="Unassembled WGS sequence"/>
</dbReference>
<feature type="domain" description="C2H2-type" evidence="7">
    <location>
        <begin position="221"/>
        <end position="249"/>
    </location>
</feature>
<dbReference type="InterPro" id="IPR036236">
    <property type="entry name" value="Znf_C2H2_sf"/>
</dbReference>
<dbReference type="GO" id="GO:0005634">
    <property type="term" value="C:nucleus"/>
    <property type="evidence" value="ECO:0007669"/>
    <property type="project" value="TreeGrafter"/>
</dbReference>
<feature type="region of interest" description="Disordered" evidence="6">
    <location>
        <begin position="336"/>
        <end position="500"/>
    </location>
</feature>
<feature type="compositionally biased region" description="Gly residues" evidence="6">
    <location>
        <begin position="71"/>
        <end position="82"/>
    </location>
</feature>
<dbReference type="AlphaFoldDB" id="A0AAW0SU69"/>
<feature type="compositionally biased region" description="Basic and acidic residues" evidence="6">
    <location>
        <begin position="482"/>
        <end position="500"/>
    </location>
</feature>
<protein>
    <recommendedName>
        <fullName evidence="7">C2H2-type domain-containing protein</fullName>
    </recommendedName>
</protein>
<dbReference type="PROSITE" id="PS50157">
    <property type="entry name" value="ZINC_FINGER_C2H2_2"/>
    <property type="match status" value="3"/>
</dbReference>
<evidence type="ECO:0000256" key="3">
    <source>
        <dbReference type="ARBA" id="ARBA00022771"/>
    </source>
</evidence>
<evidence type="ECO:0000313" key="9">
    <source>
        <dbReference type="Proteomes" id="UP001487740"/>
    </source>
</evidence>
<sequence>MNLCRAGISMAMAEVSAESHKCVFCSQLFPSKAELQTHFRRHANGDIDIKGRPRVRHKAEDDLDVGEECRGGGGGGGGGASGKGSLTETGGAPGTTGTTTGAKNNAVCDVCGEVFRTVSLAISHKFRKHPNSLLKYYCPHCGMMFPIKVNRDKHLASHPAAAPQQVFPCRPCGVTFYTQRAKKFHMDSAHKGAIRMVNPVRTPAPSMKIVVNNAGEAHSVYYCHLCGCEYQVKYNLQKHLATKHSESERDALPTELVQCNLCSAVFYTKRAYEAHSHHHREGDLFATNEQMRQQVVQRIDQDFDQRRVPTAVERYLSASAVSSNRSATWRRIQAARRAHTGHPNTHPVPKEDKDEEKGQGDSDEDKDGKVILSERASEGRFTQEYLCWEAEGPETKKRMMDDSEEDDGEMRSLGTVNPDSILATQVSRMEGNETEEEEEEEEEEDSWSPTVEGKAGRVKGERELRVWSTSSDQKRRRRKTGHSKEDTREEDKMEEITTQH</sequence>
<keyword evidence="4" id="KW-0862">Zinc</keyword>
<evidence type="ECO:0000259" key="7">
    <source>
        <dbReference type="PROSITE" id="PS50157"/>
    </source>
</evidence>
<feature type="compositionally biased region" description="Basic and acidic residues" evidence="6">
    <location>
        <begin position="348"/>
        <end position="360"/>
    </location>
</feature>
<dbReference type="SUPFAM" id="SSF57667">
    <property type="entry name" value="beta-beta-alpha zinc fingers"/>
    <property type="match status" value="1"/>
</dbReference>
<keyword evidence="9" id="KW-1185">Reference proteome</keyword>
<dbReference type="PROSITE" id="PS00028">
    <property type="entry name" value="ZINC_FINGER_C2H2_1"/>
    <property type="match status" value="6"/>
</dbReference>
<dbReference type="InterPro" id="IPR013087">
    <property type="entry name" value="Znf_C2H2_type"/>
</dbReference>